<dbReference type="InterPro" id="IPR001789">
    <property type="entry name" value="Sig_transdc_resp-reg_receiver"/>
</dbReference>
<feature type="region of interest" description="Disordered" evidence="7">
    <location>
        <begin position="407"/>
        <end position="432"/>
    </location>
</feature>
<keyword evidence="5" id="KW-0804">Transcription</keyword>
<dbReference type="PRINTS" id="PR01590">
    <property type="entry name" value="HTHFIS"/>
</dbReference>
<keyword evidence="2" id="KW-0067">ATP-binding</keyword>
<sequence length="506" mass="54136">MSARGSQRAPRVLVVDDEADLRELLELTLLKMGLDVDSAATLAQARGLLAQPEREYQLVLTDMRLPDGLGLELVREVSAAYKNTPIAVVTAFGSADNAVIALKAGAFDYISKPVALDQLRVMVQSALRLNAEPPAGEAPDAAQAASRLKGESAVIQALRAQIARLARSMAPIAINGESGSGKELAAREIHALSSRAGKPFIAVNCGAIPEALMEAEFFGYRKGAFTGAADERDGFFQAANGGTLMLDEVADLPLAMQVKLLRAIQERRVRKIGATAEEPVDVRIISATHKNLAQCVEQGSFRQDLFYRLNVIELSLPPLRERLDDLAVLTGAILERLGTFEHKVRLGEGVLDALRGYSFPGNVRELENILERALAFANDGVIEVADLALKGARMVEAVVPLPMPAAPHPAASEAAAPDLAPAPSPTPADQGPAAAVAAAAGLPPLPHLDALPSSLPDYLNQIERDIILRALAQTQFNRTQAAHLLGISFRQLRYQMQKLNIQEPEA</sequence>
<dbReference type="PROSITE" id="PS00676">
    <property type="entry name" value="SIGMA54_INTERACT_2"/>
    <property type="match status" value="1"/>
</dbReference>
<evidence type="ECO:0000256" key="3">
    <source>
        <dbReference type="ARBA" id="ARBA00023015"/>
    </source>
</evidence>
<dbReference type="EMBL" id="WHUF01000004">
    <property type="protein sequence ID" value="MQA21386.1"/>
    <property type="molecule type" value="Genomic_DNA"/>
</dbReference>
<dbReference type="AlphaFoldDB" id="A0A843SM61"/>
<keyword evidence="4" id="KW-0238">DNA-binding</keyword>
<dbReference type="PROSITE" id="PS00688">
    <property type="entry name" value="SIGMA54_INTERACT_3"/>
    <property type="match status" value="1"/>
</dbReference>
<proteinExistence type="predicted"/>
<evidence type="ECO:0000259" key="8">
    <source>
        <dbReference type="PROSITE" id="PS50045"/>
    </source>
</evidence>
<dbReference type="GO" id="GO:0043565">
    <property type="term" value="F:sequence-specific DNA binding"/>
    <property type="evidence" value="ECO:0007669"/>
    <property type="project" value="InterPro"/>
</dbReference>
<dbReference type="InterPro" id="IPR025943">
    <property type="entry name" value="Sigma_54_int_dom_ATP-bd_2"/>
</dbReference>
<evidence type="ECO:0000256" key="4">
    <source>
        <dbReference type="ARBA" id="ARBA00023125"/>
    </source>
</evidence>
<organism evidence="10 11">
    <name type="scientific">Rugamonas rivuli</name>
    <dbReference type="NCBI Taxonomy" id="2743358"/>
    <lineage>
        <taxon>Bacteria</taxon>
        <taxon>Pseudomonadati</taxon>
        <taxon>Pseudomonadota</taxon>
        <taxon>Betaproteobacteria</taxon>
        <taxon>Burkholderiales</taxon>
        <taxon>Oxalobacteraceae</taxon>
        <taxon>Telluria group</taxon>
        <taxon>Rugamonas</taxon>
    </lineage>
</organism>
<dbReference type="SUPFAM" id="SSF52540">
    <property type="entry name" value="P-loop containing nucleoside triphosphate hydrolases"/>
    <property type="match status" value="1"/>
</dbReference>
<evidence type="ECO:0000259" key="9">
    <source>
        <dbReference type="PROSITE" id="PS50110"/>
    </source>
</evidence>
<dbReference type="Pfam" id="PF00158">
    <property type="entry name" value="Sigma54_activat"/>
    <property type="match status" value="1"/>
</dbReference>
<gene>
    <name evidence="10" type="ORF">GEV01_17850</name>
</gene>
<keyword evidence="6" id="KW-0597">Phosphoprotein</keyword>
<dbReference type="InterPro" id="IPR002078">
    <property type="entry name" value="Sigma_54_int"/>
</dbReference>
<dbReference type="SMART" id="SM00382">
    <property type="entry name" value="AAA"/>
    <property type="match status" value="1"/>
</dbReference>
<keyword evidence="11" id="KW-1185">Reference proteome</keyword>
<dbReference type="PANTHER" id="PTHR32071">
    <property type="entry name" value="TRANSCRIPTIONAL REGULATORY PROTEIN"/>
    <property type="match status" value="1"/>
</dbReference>
<evidence type="ECO:0000256" key="1">
    <source>
        <dbReference type="ARBA" id="ARBA00022741"/>
    </source>
</evidence>
<dbReference type="InterPro" id="IPR009057">
    <property type="entry name" value="Homeodomain-like_sf"/>
</dbReference>
<dbReference type="Gene3D" id="3.40.50.2300">
    <property type="match status" value="1"/>
</dbReference>
<evidence type="ECO:0000313" key="11">
    <source>
        <dbReference type="Proteomes" id="UP000444318"/>
    </source>
</evidence>
<dbReference type="InterPro" id="IPR025944">
    <property type="entry name" value="Sigma_54_int_dom_CS"/>
</dbReference>
<dbReference type="GO" id="GO:0005524">
    <property type="term" value="F:ATP binding"/>
    <property type="evidence" value="ECO:0007669"/>
    <property type="project" value="UniProtKB-KW"/>
</dbReference>
<feature type="domain" description="Response regulatory" evidence="9">
    <location>
        <begin position="11"/>
        <end position="127"/>
    </location>
</feature>
<dbReference type="InterPro" id="IPR002197">
    <property type="entry name" value="HTH_Fis"/>
</dbReference>
<dbReference type="Gene3D" id="1.10.10.60">
    <property type="entry name" value="Homeodomain-like"/>
    <property type="match status" value="1"/>
</dbReference>
<reference evidence="10 11" key="1">
    <citation type="submission" date="2019-10" db="EMBL/GenBank/DDBJ databases">
        <title>Two novel species isolated from a subtropical stream in China.</title>
        <authorList>
            <person name="Lu H."/>
        </authorList>
    </citation>
    <scope>NUCLEOTIDE SEQUENCE [LARGE SCALE GENOMIC DNA]</scope>
    <source>
        <strain evidence="10 11">FT103W</strain>
    </source>
</reference>
<keyword evidence="3" id="KW-0805">Transcription regulation</keyword>
<dbReference type="Proteomes" id="UP000444318">
    <property type="component" value="Unassembled WGS sequence"/>
</dbReference>
<dbReference type="Gene3D" id="3.40.50.300">
    <property type="entry name" value="P-loop containing nucleotide triphosphate hydrolases"/>
    <property type="match status" value="1"/>
</dbReference>
<name>A0A843SM61_9BURK</name>
<dbReference type="RefSeq" id="WP_152806790.1">
    <property type="nucleotide sequence ID" value="NZ_WHUF01000004.1"/>
</dbReference>
<feature type="modified residue" description="4-aspartylphosphate" evidence="6">
    <location>
        <position position="62"/>
    </location>
</feature>
<evidence type="ECO:0000256" key="6">
    <source>
        <dbReference type="PROSITE-ProRule" id="PRU00169"/>
    </source>
</evidence>
<dbReference type="PROSITE" id="PS50045">
    <property type="entry name" value="SIGMA54_INTERACT_4"/>
    <property type="match status" value="1"/>
</dbReference>
<dbReference type="InterPro" id="IPR027417">
    <property type="entry name" value="P-loop_NTPase"/>
</dbReference>
<comment type="caution">
    <text evidence="10">The sequence shown here is derived from an EMBL/GenBank/DDBJ whole genome shotgun (WGS) entry which is preliminary data.</text>
</comment>
<evidence type="ECO:0000256" key="5">
    <source>
        <dbReference type="ARBA" id="ARBA00023163"/>
    </source>
</evidence>
<accession>A0A843SM61</accession>
<dbReference type="Pfam" id="PF25601">
    <property type="entry name" value="AAA_lid_14"/>
    <property type="match status" value="1"/>
</dbReference>
<feature type="compositionally biased region" description="Low complexity" evidence="7">
    <location>
        <begin position="408"/>
        <end position="419"/>
    </location>
</feature>
<keyword evidence="1" id="KW-0547">Nucleotide-binding</keyword>
<evidence type="ECO:0000256" key="2">
    <source>
        <dbReference type="ARBA" id="ARBA00022840"/>
    </source>
</evidence>
<dbReference type="InterPro" id="IPR003593">
    <property type="entry name" value="AAA+_ATPase"/>
</dbReference>
<dbReference type="Pfam" id="PF00072">
    <property type="entry name" value="Response_reg"/>
    <property type="match status" value="1"/>
</dbReference>
<dbReference type="PANTHER" id="PTHR32071:SF100">
    <property type="entry name" value="RESPONSE REGULATOR PROTEIN PILR"/>
    <property type="match status" value="1"/>
</dbReference>
<dbReference type="GO" id="GO:0000160">
    <property type="term" value="P:phosphorelay signal transduction system"/>
    <property type="evidence" value="ECO:0007669"/>
    <property type="project" value="InterPro"/>
</dbReference>
<protein>
    <submittedName>
        <fullName evidence="10">Response regulator</fullName>
    </submittedName>
</protein>
<dbReference type="InterPro" id="IPR011006">
    <property type="entry name" value="CheY-like_superfamily"/>
</dbReference>
<dbReference type="FunFam" id="3.40.50.300:FF:000006">
    <property type="entry name" value="DNA-binding transcriptional regulator NtrC"/>
    <property type="match status" value="1"/>
</dbReference>
<dbReference type="SMART" id="SM00448">
    <property type="entry name" value="REC"/>
    <property type="match status" value="1"/>
</dbReference>
<evidence type="ECO:0000256" key="7">
    <source>
        <dbReference type="SAM" id="MobiDB-lite"/>
    </source>
</evidence>
<dbReference type="SUPFAM" id="SSF52172">
    <property type="entry name" value="CheY-like"/>
    <property type="match status" value="1"/>
</dbReference>
<evidence type="ECO:0000313" key="10">
    <source>
        <dbReference type="EMBL" id="MQA21386.1"/>
    </source>
</evidence>
<dbReference type="InterPro" id="IPR058031">
    <property type="entry name" value="AAA_lid_NorR"/>
</dbReference>
<dbReference type="Pfam" id="PF02954">
    <property type="entry name" value="HTH_8"/>
    <property type="match status" value="1"/>
</dbReference>
<dbReference type="SUPFAM" id="SSF46689">
    <property type="entry name" value="Homeodomain-like"/>
    <property type="match status" value="1"/>
</dbReference>
<feature type="domain" description="Sigma-54 factor interaction" evidence="8">
    <location>
        <begin position="148"/>
        <end position="375"/>
    </location>
</feature>
<dbReference type="GO" id="GO:0006355">
    <property type="term" value="P:regulation of DNA-templated transcription"/>
    <property type="evidence" value="ECO:0007669"/>
    <property type="project" value="InterPro"/>
</dbReference>
<dbReference type="Gene3D" id="1.10.8.60">
    <property type="match status" value="1"/>
</dbReference>
<dbReference type="CDD" id="cd00009">
    <property type="entry name" value="AAA"/>
    <property type="match status" value="1"/>
</dbReference>
<dbReference type="PROSITE" id="PS50110">
    <property type="entry name" value="RESPONSE_REGULATORY"/>
    <property type="match status" value="1"/>
</dbReference>